<feature type="region of interest" description="Disordered" evidence="8">
    <location>
        <begin position="1"/>
        <end position="29"/>
    </location>
</feature>
<feature type="compositionally biased region" description="Basic residues" evidence="8">
    <location>
        <begin position="1"/>
        <end position="14"/>
    </location>
</feature>
<feature type="transmembrane region" description="Helical" evidence="7">
    <location>
        <begin position="199"/>
        <end position="222"/>
    </location>
</feature>
<dbReference type="InterPro" id="IPR051393">
    <property type="entry name" value="ABC_transporter_permease"/>
</dbReference>
<feature type="transmembrane region" description="Helical" evidence="7">
    <location>
        <begin position="55"/>
        <end position="77"/>
    </location>
</feature>
<feature type="transmembrane region" description="Helical" evidence="7">
    <location>
        <begin position="303"/>
        <end position="325"/>
    </location>
</feature>
<keyword evidence="3" id="KW-1003">Cell membrane</keyword>
<evidence type="ECO:0000256" key="8">
    <source>
        <dbReference type="SAM" id="MobiDB-lite"/>
    </source>
</evidence>
<name>A0ABV5TPC0_9ACTN</name>
<gene>
    <name evidence="10" type="ORF">ACFFRH_36350</name>
</gene>
<evidence type="ECO:0000256" key="7">
    <source>
        <dbReference type="RuleBase" id="RU363032"/>
    </source>
</evidence>
<sequence length="340" mass="38242">MARLPGRRGLRLGRPRPSGRGSRPSGRRTGLFGRESWLFGRRSRLSGQRGLERRWGLLMAIPAVLGFAVFTVGPMIASLFLSLTDWRIGGTPSFVGADNYTSMLDDELFWKSLSATTYYTLGAVPLVLIVSFAVAMLLNQRVRGLSLWRTIFYLPTLVPAIANVVLWIWIFNPDFGLLNSLLRQAGLPGSQWIYDEATAIPSLIIMSTWGFGNTMVIFLAGLQGVPRHLYEAVSIDGGGPLRRFWHVTLPMMTPTIFYNLVVGVVGTFQVFNQAYVMTEGGPNHSTLFFVYYLFRKAFTESEMGYASALAWVLFMIIMVVTFLLFRNARRWVYYEMAGAR</sequence>
<evidence type="ECO:0000256" key="3">
    <source>
        <dbReference type="ARBA" id="ARBA00022475"/>
    </source>
</evidence>
<dbReference type="Proteomes" id="UP001589610">
    <property type="component" value="Unassembled WGS sequence"/>
</dbReference>
<dbReference type="Gene3D" id="1.10.3720.10">
    <property type="entry name" value="MetI-like"/>
    <property type="match status" value="1"/>
</dbReference>
<comment type="subcellular location">
    <subcellularLocation>
        <location evidence="1 7">Cell membrane</location>
        <topology evidence="1 7">Multi-pass membrane protein</topology>
    </subcellularLocation>
</comment>
<evidence type="ECO:0000256" key="1">
    <source>
        <dbReference type="ARBA" id="ARBA00004651"/>
    </source>
</evidence>
<feature type="transmembrane region" description="Helical" evidence="7">
    <location>
        <begin position="118"/>
        <end position="138"/>
    </location>
</feature>
<dbReference type="RefSeq" id="WP_386162025.1">
    <property type="nucleotide sequence ID" value="NZ_JBHMBS010000028.1"/>
</dbReference>
<proteinExistence type="inferred from homology"/>
<feature type="transmembrane region" description="Helical" evidence="7">
    <location>
        <begin position="256"/>
        <end position="276"/>
    </location>
</feature>
<feature type="domain" description="ABC transmembrane type-1" evidence="9">
    <location>
        <begin position="113"/>
        <end position="324"/>
    </location>
</feature>
<reference evidence="10 11" key="1">
    <citation type="submission" date="2024-09" db="EMBL/GenBank/DDBJ databases">
        <authorList>
            <person name="Sun Q."/>
            <person name="Mori K."/>
        </authorList>
    </citation>
    <scope>NUCLEOTIDE SEQUENCE [LARGE SCALE GENOMIC DNA]</scope>
    <source>
        <strain evidence="10 11">JCM 3028</strain>
    </source>
</reference>
<accession>A0ABV5TPC0</accession>
<dbReference type="InterPro" id="IPR000515">
    <property type="entry name" value="MetI-like"/>
</dbReference>
<feature type="transmembrane region" description="Helical" evidence="7">
    <location>
        <begin position="150"/>
        <end position="170"/>
    </location>
</feature>
<dbReference type="PANTHER" id="PTHR30193:SF1">
    <property type="entry name" value="ABC TRANSPORTER PERMEASE PROTEIN YESP-RELATED"/>
    <property type="match status" value="1"/>
</dbReference>
<feature type="compositionally biased region" description="Low complexity" evidence="8">
    <location>
        <begin position="15"/>
        <end position="28"/>
    </location>
</feature>
<evidence type="ECO:0000256" key="4">
    <source>
        <dbReference type="ARBA" id="ARBA00022692"/>
    </source>
</evidence>
<keyword evidence="4 7" id="KW-0812">Transmembrane</keyword>
<evidence type="ECO:0000313" key="10">
    <source>
        <dbReference type="EMBL" id="MFB9680978.1"/>
    </source>
</evidence>
<dbReference type="Pfam" id="PF00528">
    <property type="entry name" value="BPD_transp_1"/>
    <property type="match status" value="1"/>
</dbReference>
<comment type="similarity">
    <text evidence="7">Belongs to the binding-protein-dependent transport system permease family.</text>
</comment>
<dbReference type="PROSITE" id="PS50928">
    <property type="entry name" value="ABC_TM1"/>
    <property type="match status" value="1"/>
</dbReference>
<evidence type="ECO:0000256" key="2">
    <source>
        <dbReference type="ARBA" id="ARBA00022448"/>
    </source>
</evidence>
<evidence type="ECO:0000256" key="5">
    <source>
        <dbReference type="ARBA" id="ARBA00022989"/>
    </source>
</evidence>
<keyword evidence="11" id="KW-1185">Reference proteome</keyword>
<dbReference type="InterPro" id="IPR035906">
    <property type="entry name" value="MetI-like_sf"/>
</dbReference>
<comment type="caution">
    <text evidence="10">The sequence shown here is derived from an EMBL/GenBank/DDBJ whole genome shotgun (WGS) entry which is preliminary data.</text>
</comment>
<evidence type="ECO:0000313" key="11">
    <source>
        <dbReference type="Proteomes" id="UP001589610"/>
    </source>
</evidence>
<keyword evidence="5 7" id="KW-1133">Transmembrane helix</keyword>
<dbReference type="PANTHER" id="PTHR30193">
    <property type="entry name" value="ABC TRANSPORTER PERMEASE PROTEIN"/>
    <property type="match status" value="1"/>
</dbReference>
<keyword evidence="2 7" id="KW-0813">Transport</keyword>
<dbReference type="EMBL" id="JBHMBS010000028">
    <property type="protein sequence ID" value="MFB9680978.1"/>
    <property type="molecule type" value="Genomic_DNA"/>
</dbReference>
<evidence type="ECO:0000256" key="6">
    <source>
        <dbReference type="ARBA" id="ARBA00023136"/>
    </source>
</evidence>
<dbReference type="SUPFAM" id="SSF161098">
    <property type="entry name" value="MetI-like"/>
    <property type="match status" value="1"/>
</dbReference>
<keyword evidence="6 7" id="KW-0472">Membrane</keyword>
<dbReference type="CDD" id="cd06261">
    <property type="entry name" value="TM_PBP2"/>
    <property type="match status" value="1"/>
</dbReference>
<organism evidence="10 11">
    <name type="scientific">Streptosporangium vulgare</name>
    <dbReference type="NCBI Taxonomy" id="46190"/>
    <lineage>
        <taxon>Bacteria</taxon>
        <taxon>Bacillati</taxon>
        <taxon>Actinomycetota</taxon>
        <taxon>Actinomycetes</taxon>
        <taxon>Streptosporangiales</taxon>
        <taxon>Streptosporangiaceae</taxon>
        <taxon>Streptosporangium</taxon>
    </lineage>
</organism>
<protein>
    <submittedName>
        <fullName evidence="10">Carbohydrate ABC transporter permease</fullName>
    </submittedName>
</protein>
<evidence type="ECO:0000259" key="9">
    <source>
        <dbReference type="PROSITE" id="PS50928"/>
    </source>
</evidence>